<organism evidence="4 5">
    <name type="scientific">Kocuria palustris PEL</name>
    <dbReference type="NCBI Taxonomy" id="1236550"/>
    <lineage>
        <taxon>Bacteria</taxon>
        <taxon>Bacillati</taxon>
        <taxon>Actinomycetota</taxon>
        <taxon>Actinomycetes</taxon>
        <taxon>Micrococcales</taxon>
        <taxon>Micrococcaceae</taxon>
        <taxon>Kocuria</taxon>
    </lineage>
</organism>
<dbReference type="STRING" id="71999.KPaMU14_00290"/>
<feature type="region of interest" description="Disordered" evidence="1">
    <location>
        <begin position="108"/>
        <end position="204"/>
    </location>
</feature>
<dbReference type="PANTHER" id="PTHR38463">
    <property type="entry name" value="STRESS RESPONSE PROTEIN YSNF"/>
    <property type="match status" value="1"/>
</dbReference>
<dbReference type="InterPro" id="IPR014747">
    <property type="entry name" value="Bac_photo_RC_H_C"/>
</dbReference>
<reference evidence="4 5" key="1">
    <citation type="journal article" date="2014" name="Genome Announc.">
        <title>Draft Genome Sequence of Kocuria palustris PEL.</title>
        <authorList>
            <person name="Sharma G."/>
            <person name="Khatri I."/>
            <person name="Subramanian S."/>
        </authorList>
    </citation>
    <scope>NUCLEOTIDE SEQUENCE [LARGE SCALE GENOMIC DNA]</scope>
    <source>
        <strain evidence="4 5">PEL</strain>
    </source>
</reference>
<keyword evidence="5" id="KW-1185">Reference proteome</keyword>
<evidence type="ECO:0000313" key="5">
    <source>
        <dbReference type="Proteomes" id="UP000009877"/>
    </source>
</evidence>
<dbReference type="AlphaFoldDB" id="M2YBV1"/>
<protein>
    <submittedName>
        <fullName evidence="4">PRC-barrel domain-containing protein</fullName>
    </submittedName>
</protein>
<dbReference type="PANTHER" id="PTHR38463:SF1">
    <property type="entry name" value="STRESS RESPONSE PROTEIN YSNF"/>
    <property type="match status" value="1"/>
</dbReference>
<feature type="compositionally biased region" description="Basic and acidic residues" evidence="1">
    <location>
        <begin position="108"/>
        <end position="122"/>
    </location>
</feature>
<name>M2YBV1_9MICC</name>
<dbReference type="SUPFAM" id="SSF50346">
    <property type="entry name" value="PRC-barrel domain"/>
    <property type="match status" value="1"/>
</dbReference>
<feature type="domain" description="DUF2382" evidence="3">
    <location>
        <begin position="206"/>
        <end position="311"/>
    </location>
</feature>
<dbReference type="EMBL" id="ANHZ02000019">
    <property type="protein sequence ID" value="EME35950.1"/>
    <property type="molecule type" value="Genomic_DNA"/>
</dbReference>
<dbReference type="GO" id="GO:0030077">
    <property type="term" value="C:plasma membrane light-harvesting complex"/>
    <property type="evidence" value="ECO:0007669"/>
    <property type="project" value="InterPro"/>
</dbReference>
<gene>
    <name evidence="4" type="ORF">C884_00951</name>
</gene>
<dbReference type="InterPro" id="IPR019060">
    <property type="entry name" value="DUF2382"/>
</dbReference>
<feature type="compositionally biased region" description="Basic and acidic residues" evidence="1">
    <location>
        <begin position="172"/>
        <end position="190"/>
    </location>
</feature>
<dbReference type="InterPro" id="IPR052967">
    <property type="entry name" value="Stress_Response_Assoc"/>
</dbReference>
<feature type="compositionally biased region" description="Basic and acidic residues" evidence="1">
    <location>
        <begin position="304"/>
        <end position="338"/>
    </location>
</feature>
<dbReference type="Pfam" id="PF09557">
    <property type="entry name" value="DUF2382"/>
    <property type="match status" value="1"/>
</dbReference>
<sequence>MANNISIEDLQRSTVIDQDGDKVGKVGQVYLDDATGQPNWVTVNTGLFGGNETFVPLDEATQDGDDLRVPYTKAFIKDAPNLDADSHVDESQEDELYRYYGLQAGGTERVRDGRDGAVDGRDAAAAGTAGTAAGAAGAAHTGDRRDGDRRDNDLRDGDARHRDNAADGPLAGDRREGDLRDGDARHRDDVAAAGTARGDDANSVVRHEEEVNVGTERVQTGRARLRKHIVHDTETVTVPVEREEVEIVREPIADGEHGGRLSDEDVEVSLSEERPVVDKDVVAKERVGLDKNVVQDQEQVQTDVAREEVDIERDADARGVDGRDVDGRTDQDGRNDRI</sequence>
<dbReference type="Proteomes" id="UP000009877">
    <property type="component" value="Unassembled WGS sequence"/>
</dbReference>
<feature type="domain" description="PRC-barrel" evidence="2">
    <location>
        <begin position="4"/>
        <end position="74"/>
    </location>
</feature>
<comment type="caution">
    <text evidence="4">The sequence shown here is derived from an EMBL/GenBank/DDBJ whole genome shotgun (WGS) entry which is preliminary data.</text>
</comment>
<dbReference type="NCBIfam" id="TIGR02271">
    <property type="entry name" value="YsnF/AvaK domain"/>
    <property type="match status" value="1"/>
</dbReference>
<evidence type="ECO:0000313" key="4">
    <source>
        <dbReference type="EMBL" id="EME35950.1"/>
    </source>
</evidence>
<dbReference type="Pfam" id="PF05239">
    <property type="entry name" value="PRC"/>
    <property type="match status" value="1"/>
</dbReference>
<accession>M2YBV1</accession>
<dbReference type="Gene3D" id="3.90.50.10">
    <property type="entry name" value="Photosynthetic Reaction Center, subunit H, domain 2"/>
    <property type="match status" value="1"/>
</dbReference>
<evidence type="ECO:0000256" key="1">
    <source>
        <dbReference type="SAM" id="MobiDB-lite"/>
    </source>
</evidence>
<dbReference type="InterPro" id="IPR027275">
    <property type="entry name" value="PRC-brl_dom"/>
</dbReference>
<dbReference type="GO" id="GO:0019684">
    <property type="term" value="P:photosynthesis, light reaction"/>
    <property type="evidence" value="ECO:0007669"/>
    <property type="project" value="InterPro"/>
</dbReference>
<feature type="compositionally biased region" description="Low complexity" evidence="1">
    <location>
        <begin position="294"/>
        <end position="303"/>
    </location>
</feature>
<dbReference type="InterPro" id="IPR011033">
    <property type="entry name" value="PRC_barrel-like_sf"/>
</dbReference>
<dbReference type="RefSeq" id="WP_006215380.1">
    <property type="nucleotide sequence ID" value="NZ_ANHZ02000019.1"/>
</dbReference>
<feature type="compositionally biased region" description="Basic and acidic residues" evidence="1">
    <location>
        <begin position="141"/>
        <end position="165"/>
    </location>
</feature>
<evidence type="ECO:0000259" key="3">
    <source>
        <dbReference type="Pfam" id="PF09557"/>
    </source>
</evidence>
<evidence type="ECO:0000259" key="2">
    <source>
        <dbReference type="Pfam" id="PF05239"/>
    </source>
</evidence>
<feature type="region of interest" description="Disordered" evidence="1">
    <location>
        <begin position="294"/>
        <end position="338"/>
    </location>
</feature>
<proteinExistence type="predicted"/>
<feature type="compositionally biased region" description="Low complexity" evidence="1">
    <location>
        <begin position="123"/>
        <end position="140"/>
    </location>
</feature>
<feature type="region of interest" description="Disordered" evidence="1">
    <location>
        <begin position="255"/>
        <end position="274"/>
    </location>
</feature>